<reference evidence="3" key="1">
    <citation type="submission" date="2013-01" db="EMBL/GenBank/DDBJ databases">
        <title>Draft Genome Sequence of a Mulberry Tree, Morus notabilis C.K. Schneid.</title>
        <authorList>
            <person name="He N."/>
            <person name="Zhao S."/>
        </authorList>
    </citation>
    <scope>NUCLEOTIDE SEQUENCE</scope>
</reference>
<sequence length="112" mass="12001">MPLNTAHSTLVPQRLTIGTFDLNIKVGCGYTANADRSTTELLRNNRLKEADSRSLDQPMTEQKWVRHSFSHTPGEKVTIASSSPAGEPPGQGGGGQPSTLEIHIDQSISASC</sequence>
<evidence type="ECO:0000313" key="2">
    <source>
        <dbReference type="EMBL" id="EXB33946.1"/>
    </source>
</evidence>
<feature type="region of interest" description="Disordered" evidence="1">
    <location>
        <begin position="71"/>
        <end position="112"/>
    </location>
</feature>
<dbReference type="Proteomes" id="UP000030645">
    <property type="component" value="Unassembled WGS sequence"/>
</dbReference>
<proteinExistence type="predicted"/>
<protein>
    <submittedName>
        <fullName evidence="2">Uncharacterized protein</fullName>
    </submittedName>
</protein>
<keyword evidence="3" id="KW-1185">Reference proteome</keyword>
<accession>W9QFC4</accession>
<evidence type="ECO:0000313" key="3">
    <source>
        <dbReference type="Proteomes" id="UP000030645"/>
    </source>
</evidence>
<organism evidence="2 3">
    <name type="scientific">Morus notabilis</name>
    <dbReference type="NCBI Taxonomy" id="981085"/>
    <lineage>
        <taxon>Eukaryota</taxon>
        <taxon>Viridiplantae</taxon>
        <taxon>Streptophyta</taxon>
        <taxon>Embryophyta</taxon>
        <taxon>Tracheophyta</taxon>
        <taxon>Spermatophyta</taxon>
        <taxon>Magnoliopsida</taxon>
        <taxon>eudicotyledons</taxon>
        <taxon>Gunneridae</taxon>
        <taxon>Pentapetalae</taxon>
        <taxon>rosids</taxon>
        <taxon>fabids</taxon>
        <taxon>Rosales</taxon>
        <taxon>Moraceae</taxon>
        <taxon>Moreae</taxon>
        <taxon>Morus</taxon>
    </lineage>
</organism>
<dbReference type="AlphaFoldDB" id="W9QFC4"/>
<dbReference type="EMBL" id="KE343533">
    <property type="protein sequence ID" value="EXB33946.1"/>
    <property type="molecule type" value="Genomic_DNA"/>
</dbReference>
<name>W9QFC4_9ROSA</name>
<gene>
    <name evidence="2" type="ORF">L484_005845</name>
</gene>
<evidence type="ECO:0000256" key="1">
    <source>
        <dbReference type="SAM" id="MobiDB-lite"/>
    </source>
</evidence>